<dbReference type="InterPro" id="IPR011055">
    <property type="entry name" value="Dup_hybrid_motif"/>
</dbReference>
<dbReference type="Pfam" id="PF01551">
    <property type="entry name" value="Peptidase_M23"/>
    <property type="match status" value="1"/>
</dbReference>
<dbReference type="FunFam" id="2.70.70.10:FF:000019">
    <property type="entry name" value="M23 family peptidase"/>
    <property type="match status" value="1"/>
</dbReference>
<dbReference type="InterPro" id="IPR050570">
    <property type="entry name" value="Cell_wall_metabolism_enzyme"/>
</dbReference>
<protein>
    <submittedName>
        <fullName evidence="2">Periplasmic metalloprotease M23B family protein</fullName>
    </submittedName>
</protein>
<reference evidence="2 3" key="1">
    <citation type="submission" date="2019-11" db="EMBL/GenBank/DDBJ databases">
        <title>Comparative genomics of hydrocarbon-degrading Desulfosarcina strains.</title>
        <authorList>
            <person name="Watanabe M."/>
            <person name="Kojima H."/>
            <person name="Fukui M."/>
        </authorList>
    </citation>
    <scope>NUCLEOTIDE SEQUENCE [LARGE SCALE GENOMIC DNA]</scope>
    <source>
        <strain evidence="2 3">PL12</strain>
    </source>
</reference>
<keyword evidence="2" id="KW-0645">Protease</keyword>
<organism evidence="2 3">
    <name type="scientific">Desulfosarcina alkanivorans</name>
    <dbReference type="NCBI Taxonomy" id="571177"/>
    <lineage>
        <taxon>Bacteria</taxon>
        <taxon>Pseudomonadati</taxon>
        <taxon>Thermodesulfobacteriota</taxon>
        <taxon>Desulfobacteria</taxon>
        <taxon>Desulfobacterales</taxon>
        <taxon>Desulfosarcinaceae</taxon>
        <taxon>Desulfosarcina</taxon>
    </lineage>
</organism>
<evidence type="ECO:0000313" key="2">
    <source>
        <dbReference type="EMBL" id="BBO70653.1"/>
    </source>
</evidence>
<evidence type="ECO:0000259" key="1">
    <source>
        <dbReference type="Pfam" id="PF01551"/>
    </source>
</evidence>
<dbReference type="KEGG" id="dalk:DSCA_45830"/>
<sequence length="286" mass="31137">MKTNHSTDRLLLMQRHLIGIIIAILCLPLPARALTLEGNLVQGGMAIGKTDPGATVVYQGKSVRVSPEGLFVIGFARDAALASEIELHASSGTVEKHPVHIEKRTYRIQRIDGLPPRKVSPSPEDLERIYADIALVKKVRKKDEPRTDFAQTFIWPVTGRISGVYGSQRILNGKPKRPHYGVDIAAPTGTPVKAPADGVVSMAHEDMFYSGGTLIVDHGHGISTVYMHLHKILVKEGHPVGQGDVIAQVGATGRVTGPHLHWGMNWFETRLDPSLLVPPMPKAPPK</sequence>
<feature type="domain" description="M23ase beta-sheet core" evidence="1">
    <location>
        <begin position="178"/>
        <end position="273"/>
    </location>
</feature>
<gene>
    <name evidence="2" type="ORF">DSCA_45830</name>
</gene>
<dbReference type="SUPFAM" id="SSF51261">
    <property type="entry name" value="Duplicated hybrid motif"/>
    <property type="match status" value="1"/>
</dbReference>
<proteinExistence type="predicted"/>
<name>A0A5K7YQS6_9BACT</name>
<dbReference type="EMBL" id="AP021874">
    <property type="protein sequence ID" value="BBO70653.1"/>
    <property type="molecule type" value="Genomic_DNA"/>
</dbReference>
<keyword evidence="2" id="KW-0378">Hydrolase</keyword>
<keyword evidence="2" id="KW-0482">Metalloprotease</keyword>
<keyword evidence="3" id="KW-1185">Reference proteome</keyword>
<dbReference type="InterPro" id="IPR016047">
    <property type="entry name" value="M23ase_b-sheet_dom"/>
</dbReference>
<evidence type="ECO:0000313" key="3">
    <source>
        <dbReference type="Proteomes" id="UP000427906"/>
    </source>
</evidence>
<dbReference type="GO" id="GO:0006508">
    <property type="term" value="P:proteolysis"/>
    <property type="evidence" value="ECO:0007669"/>
    <property type="project" value="UniProtKB-KW"/>
</dbReference>
<dbReference type="GO" id="GO:0004222">
    <property type="term" value="F:metalloendopeptidase activity"/>
    <property type="evidence" value="ECO:0007669"/>
    <property type="project" value="TreeGrafter"/>
</dbReference>
<dbReference type="AlphaFoldDB" id="A0A5K7YQS6"/>
<dbReference type="PANTHER" id="PTHR21666">
    <property type="entry name" value="PEPTIDASE-RELATED"/>
    <property type="match status" value="1"/>
</dbReference>
<dbReference type="CDD" id="cd12797">
    <property type="entry name" value="M23_peptidase"/>
    <property type="match status" value="1"/>
</dbReference>
<accession>A0A5K7YQS6</accession>
<dbReference type="Gene3D" id="2.70.70.10">
    <property type="entry name" value="Glucose Permease (Domain IIA)"/>
    <property type="match status" value="1"/>
</dbReference>
<dbReference type="PANTHER" id="PTHR21666:SF285">
    <property type="entry name" value="M23 FAMILY METALLOPEPTIDASE"/>
    <property type="match status" value="1"/>
</dbReference>
<dbReference type="Proteomes" id="UP000427906">
    <property type="component" value="Chromosome"/>
</dbReference>